<evidence type="ECO:0000256" key="4">
    <source>
        <dbReference type="SAM" id="MobiDB-lite"/>
    </source>
</evidence>
<name>A0A1C7IDD6_9FIRM</name>
<dbReference type="PROSITE" id="PS00041">
    <property type="entry name" value="HTH_ARAC_FAMILY_1"/>
    <property type="match status" value="1"/>
</dbReference>
<dbReference type="SUPFAM" id="SSF46689">
    <property type="entry name" value="Homeodomain-like"/>
    <property type="match status" value="2"/>
</dbReference>
<dbReference type="InterPro" id="IPR011051">
    <property type="entry name" value="RmlC_Cupin_sf"/>
</dbReference>
<dbReference type="SMART" id="SM00342">
    <property type="entry name" value="HTH_ARAC"/>
    <property type="match status" value="1"/>
</dbReference>
<evidence type="ECO:0000313" key="7">
    <source>
        <dbReference type="Proteomes" id="UP000092574"/>
    </source>
</evidence>
<sequence>MSIFNPTHHYISITAFYALSLTEYDMHAHAHASCEIMYVTKGKCHIYVNHEKHCLEERQFIFLDGEVPHRLWVPKGSPCSLLNLEFCCQKEKTTLDLLEPRRESASFDRFCRSKKAIWVTNDTGNLGYSLKDLISQLEQKIPYSKDVHMSRKYTAPDADYLIRLLFFRTMLELSHCLLENTGATGAVYLKKATSYISAHLTEDIRIPELAAFAGINKSYLQSLFHRHMHCTITDYVNRKRLEQAAFLLTNSSLSVTDIAFHAGYNSRQHFGSTFEKYYGTNPRAYRQLHEKKMETSTGHGQYTIREDGTWDTEPLE</sequence>
<evidence type="ECO:0000259" key="5">
    <source>
        <dbReference type="PROSITE" id="PS01124"/>
    </source>
</evidence>
<evidence type="ECO:0000256" key="3">
    <source>
        <dbReference type="ARBA" id="ARBA00023163"/>
    </source>
</evidence>
<organism evidence="6 7">
    <name type="scientific">Blautia pseudococcoides</name>
    <dbReference type="NCBI Taxonomy" id="1796616"/>
    <lineage>
        <taxon>Bacteria</taxon>
        <taxon>Bacillati</taxon>
        <taxon>Bacillota</taxon>
        <taxon>Clostridia</taxon>
        <taxon>Lachnospirales</taxon>
        <taxon>Lachnospiraceae</taxon>
        <taxon>Blautia</taxon>
    </lineage>
</organism>
<feature type="region of interest" description="Disordered" evidence="4">
    <location>
        <begin position="292"/>
        <end position="316"/>
    </location>
</feature>
<dbReference type="STRING" id="1796616.A4V09_19325"/>
<dbReference type="KEGG" id="byl:A4V09_19325"/>
<dbReference type="AlphaFoldDB" id="A0A1C7IDD6"/>
<dbReference type="Gene3D" id="2.60.120.10">
    <property type="entry name" value="Jelly Rolls"/>
    <property type="match status" value="1"/>
</dbReference>
<dbReference type="Gene3D" id="1.10.10.60">
    <property type="entry name" value="Homeodomain-like"/>
    <property type="match status" value="2"/>
</dbReference>
<dbReference type="GO" id="GO:0003700">
    <property type="term" value="F:DNA-binding transcription factor activity"/>
    <property type="evidence" value="ECO:0007669"/>
    <property type="project" value="InterPro"/>
</dbReference>
<evidence type="ECO:0000256" key="2">
    <source>
        <dbReference type="ARBA" id="ARBA00023125"/>
    </source>
</evidence>
<evidence type="ECO:0000256" key="1">
    <source>
        <dbReference type="ARBA" id="ARBA00023015"/>
    </source>
</evidence>
<evidence type="ECO:0000313" key="6">
    <source>
        <dbReference type="EMBL" id="ANU77706.1"/>
    </source>
</evidence>
<feature type="domain" description="HTH araC/xylS-type" evidence="5">
    <location>
        <begin position="190"/>
        <end position="288"/>
    </location>
</feature>
<dbReference type="InterPro" id="IPR009057">
    <property type="entry name" value="Homeodomain-like_sf"/>
</dbReference>
<dbReference type="InterPro" id="IPR003313">
    <property type="entry name" value="AraC-bd"/>
</dbReference>
<dbReference type="GO" id="GO:0043565">
    <property type="term" value="F:sequence-specific DNA binding"/>
    <property type="evidence" value="ECO:0007669"/>
    <property type="project" value="InterPro"/>
</dbReference>
<dbReference type="EMBL" id="CP015405">
    <property type="protein sequence ID" value="ANU77706.1"/>
    <property type="molecule type" value="Genomic_DNA"/>
</dbReference>
<dbReference type="InterPro" id="IPR014710">
    <property type="entry name" value="RmlC-like_jellyroll"/>
</dbReference>
<gene>
    <name evidence="6" type="ORF">A4V09_19325</name>
</gene>
<dbReference type="RefSeq" id="WP_065543812.1">
    <property type="nucleotide sequence ID" value="NZ_CP015405.2"/>
</dbReference>
<dbReference type="PANTHER" id="PTHR43280:SF27">
    <property type="entry name" value="TRANSCRIPTIONAL REGULATOR MTLR"/>
    <property type="match status" value="1"/>
</dbReference>
<dbReference type="InterPro" id="IPR018060">
    <property type="entry name" value="HTH_AraC"/>
</dbReference>
<dbReference type="SUPFAM" id="SSF51182">
    <property type="entry name" value="RmlC-like cupins"/>
    <property type="match status" value="1"/>
</dbReference>
<proteinExistence type="predicted"/>
<dbReference type="Pfam" id="PF12833">
    <property type="entry name" value="HTH_18"/>
    <property type="match status" value="1"/>
</dbReference>
<dbReference type="Proteomes" id="UP000092574">
    <property type="component" value="Chromosome"/>
</dbReference>
<keyword evidence="2" id="KW-0238">DNA-binding</keyword>
<dbReference type="PROSITE" id="PS01124">
    <property type="entry name" value="HTH_ARAC_FAMILY_2"/>
    <property type="match status" value="1"/>
</dbReference>
<dbReference type="Pfam" id="PF02311">
    <property type="entry name" value="AraC_binding"/>
    <property type="match status" value="1"/>
</dbReference>
<dbReference type="PANTHER" id="PTHR43280">
    <property type="entry name" value="ARAC-FAMILY TRANSCRIPTIONAL REGULATOR"/>
    <property type="match status" value="1"/>
</dbReference>
<keyword evidence="1" id="KW-0805">Transcription regulation</keyword>
<dbReference type="PRINTS" id="PR00032">
    <property type="entry name" value="HTHARAC"/>
</dbReference>
<dbReference type="InterPro" id="IPR018062">
    <property type="entry name" value="HTH_AraC-typ_CS"/>
</dbReference>
<keyword evidence="7" id="KW-1185">Reference proteome</keyword>
<protein>
    <submittedName>
        <fullName evidence="6">AraC family transcriptional regulator</fullName>
    </submittedName>
</protein>
<dbReference type="OrthoDB" id="183331at2"/>
<dbReference type="InterPro" id="IPR020449">
    <property type="entry name" value="Tscrpt_reg_AraC-type_HTH"/>
</dbReference>
<reference evidence="6" key="1">
    <citation type="submission" date="2017-04" db="EMBL/GenBank/DDBJ databases">
        <title>Complete Genome Sequences of Twelve Strains of a Stable Defined Moderately Diverse Mouse Microbiota 2 (sDMDMm2).</title>
        <authorList>
            <person name="Uchimura Y."/>
            <person name="Wyss M."/>
            <person name="Brugiroux S."/>
            <person name="Limenitakis J.P."/>
            <person name="Stecher B."/>
            <person name="McCoy K.D."/>
            <person name="Macpherson A.J."/>
        </authorList>
    </citation>
    <scope>NUCLEOTIDE SEQUENCE</scope>
    <source>
        <strain evidence="6">YL58</strain>
    </source>
</reference>
<accession>A0A1C7IDD6</accession>
<keyword evidence="3" id="KW-0804">Transcription</keyword>